<dbReference type="OrthoDB" id="9774907at2"/>
<evidence type="ECO:0000256" key="2">
    <source>
        <dbReference type="ARBA" id="ARBA00017144"/>
    </source>
</evidence>
<accession>Q2JG99</accession>
<keyword evidence="4" id="KW-0067">ATP-binding</keyword>
<proteinExistence type="inferred from homology"/>
<protein>
    <recommendedName>
        <fullName evidence="2">Thymidylate kinase</fullName>
    </recommendedName>
</protein>
<evidence type="ECO:0000313" key="6">
    <source>
        <dbReference type="EMBL" id="ABD09693.1"/>
    </source>
</evidence>
<dbReference type="NCBIfam" id="NF005923">
    <property type="entry name" value="PRK07933.1"/>
    <property type="match status" value="1"/>
</dbReference>
<dbReference type="AlphaFoldDB" id="Q2JG99"/>
<dbReference type="GO" id="GO:0005524">
    <property type="term" value="F:ATP binding"/>
    <property type="evidence" value="ECO:0007669"/>
    <property type="project" value="UniProtKB-KW"/>
</dbReference>
<organism evidence="6 7">
    <name type="scientific">Frankia casuarinae (strain DSM 45818 / CECT 9043 / HFP020203 / CcI3)</name>
    <dbReference type="NCBI Taxonomy" id="106370"/>
    <lineage>
        <taxon>Bacteria</taxon>
        <taxon>Bacillati</taxon>
        <taxon>Actinomycetota</taxon>
        <taxon>Actinomycetes</taxon>
        <taxon>Frankiales</taxon>
        <taxon>Frankiaceae</taxon>
        <taxon>Frankia</taxon>
    </lineage>
</organism>
<evidence type="ECO:0000259" key="5">
    <source>
        <dbReference type="Pfam" id="PF02223"/>
    </source>
</evidence>
<dbReference type="Proteomes" id="UP000001937">
    <property type="component" value="Chromosome"/>
</dbReference>
<keyword evidence="3" id="KW-0547">Nucleotide-binding</keyword>
<evidence type="ECO:0000256" key="3">
    <source>
        <dbReference type="ARBA" id="ARBA00022741"/>
    </source>
</evidence>
<name>Q2JG99_FRACC</name>
<dbReference type="Gene3D" id="3.40.50.300">
    <property type="entry name" value="P-loop containing nucleotide triphosphate hydrolases"/>
    <property type="match status" value="1"/>
</dbReference>
<dbReference type="GO" id="GO:0004798">
    <property type="term" value="F:dTMP kinase activity"/>
    <property type="evidence" value="ECO:0007669"/>
    <property type="project" value="TreeGrafter"/>
</dbReference>
<dbReference type="RefSeq" id="WP_011434771.1">
    <property type="nucleotide sequence ID" value="NC_007777.1"/>
</dbReference>
<keyword evidence="7" id="KW-1185">Reference proteome</keyword>
<dbReference type="EMBL" id="CP000249">
    <property type="protein sequence ID" value="ABD09693.1"/>
    <property type="molecule type" value="Genomic_DNA"/>
</dbReference>
<dbReference type="SUPFAM" id="SSF52540">
    <property type="entry name" value="P-loop containing nucleoside triphosphate hydrolases"/>
    <property type="match status" value="1"/>
</dbReference>
<dbReference type="STRING" id="106370.Francci3_0306"/>
<dbReference type="GO" id="GO:0005829">
    <property type="term" value="C:cytosol"/>
    <property type="evidence" value="ECO:0007669"/>
    <property type="project" value="TreeGrafter"/>
</dbReference>
<dbReference type="eggNOG" id="COG0125">
    <property type="taxonomic scope" value="Bacteria"/>
</dbReference>
<evidence type="ECO:0000256" key="1">
    <source>
        <dbReference type="ARBA" id="ARBA00009776"/>
    </source>
</evidence>
<dbReference type="PANTHER" id="PTHR10344:SF4">
    <property type="entry name" value="UMP-CMP KINASE 2, MITOCHONDRIAL"/>
    <property type="match status" value="1"/>
</dbReference>
<dbReference type="CDD" id="cd01672">
    <property type="entry name" value="TMPK"/>
    <property type="match status" value="1"/>
</dbReference>
<evidence type="ECO:0000256" key="4">
    <source>
        <dbReference type="ARBA" id="ARBA00022840"/>
    </source>
</evidence>
<evidence type="ECO:0000313" key="7">
    <source>
        <dbReference type="Proteomes" id="UP000001937"/>
    </source>
</evidence>
<dbReference type="HOGENOM" id="CLU_049131_1_0_11"/>
<dbReference type="InterPro" id="IPR027417">
    <property type="entry name" value="P-loop_NTPase"/>
</dbReference>
<reference evidence="6 7" key="1">
    <citation type="journal article" date="2007" name="Genome Res.">
        <title>Genome characteristics of facultatively symbiotic Frankia sp. strains reflect host range and host plant biogeography.</title>
        <authorList>
            <person name="Normand P."/>
            <person name="Lapierre P."/>
            <person name="Tisa L.S."/>
            <person name="Gogarten J.P."/>
            <person name="Alloisio N."/>
            <person name="Bagnarol E."/>
            <person name="Bassi C.A."/>
            <person name="Berry A.M."/>
            <person name="Bickhart D.M."/>
            <person name="Choisne N."/>
            <person name="Couloux A."/>
            <person name="Cournoyer B."/>
            <person name="Cruveiller S."/>
            <person name="Daubin V."/>
            <person name="Demange N."/>
            <person name="Francino M.P."/>
            <person name="Goltsman E."/>
            <person name="Huang Y."/>
            <person name="Kopp O.R."/>
            <person name="Labarre L."/>
            <person name="Lapidus A."/>
            <person name="Lavire C."/>
            <person name="Marechal J."/>
            <person name="Martinez M."/>
            <person name="Mastronunzio J.E."/>
            <person name="Mullin B.C."/>
            <person name="Niemann J."/>
            <person name="Pujic P."/>
            <person name="Rawnsley T."/>
            <person name="Rouy Z."/>
            <person name="Schenowitz C."/>
            <person name="Sellstedt A."/>
            <person name="Tavares F."/>
            <person name="Tomkins J.P."/>
            <person name="Vallenet D."/>
            <person name="Valverde C."/>
            <person name="Wall L.G."/>
            <person name="Wang Y."/>
            <person name="Medigue C."/>
            <person name="Benson D.R."/>
        </authorList>
    </citation>
    <scope>NUCLEOTIDE SEQUENCE [LARGE SCALE GENOMIC DNA]</scope>
    <source>
        <strain evidence="7">DSM 45818 / CECT 9043 / CcI3</strain>
    </source>
</reference>
<accession>A0A1X1Q2Z6</accession>
<dbReference type="PANTHER" id="PTHR10344">
    <property type="entry name" value="THYMIDYLATE KINASE"/>
    <property type="match status" value="1"/>
</dbReference>
<dbReference type="GO" id="GO:0006233">
    <property type="term" value="P:dTDP biosynthetic process"/>
    <property type="evidence" value="ECO:0007669"/>
    <property type="project" value="TreeGrafter"/>
</dbReference>
<sequence>MILAIEGVDGAGKNTLTGRLVARLTAAGRSVATLAYPRYATEPLGPAVRGLLAGDPRLAPLAASPRASAMMFALDRANSRPELDALVRTHDLMIIDRYVASNAAYGAARLPATERESFPAWIAELELGALALPVPDLQVLLRIPVGTARAGTLARAGADRGRALDTFESDDGLQERCARMYEELAARSWVSPWLVVDRETGVDTICEHLATR</sequence>
<comment type="similarity">
    <text evidence="1">Belongs to the thymidylate kinase family.</text>
</comment>
<gene>
    <name evidence="6" type="ordered locus">Francci3_0306</name>
</gene>
<dbReference type="GO" id="GO:0006235">
    <property type="term" value="P:dTTP biosynthetic process"/>
    <property type="evidence" value="ECO:0007669"/>
    <property type="project" value="TreeGrafter"/>
</dbReference>
<keyword evidence="6" id="KW-0808">Transferase</keyword>
<dbReference type="Pfam" id="PF02223">
    <property type="entry name" value="Thymidylate_kin"/>
    <property type="match status" value="1"/>
</dbReference>
<dbReference type="GO" id="GO:0006227">
    <property type="term" value="P:dUDP biosynthetic process"/>
    <property type="evidence" value="ECO:0007669"/>
    <property type="project" value="TreeGrafter"/>
</dbReference>
<feature type="domain" description="Thymidylate kinase-like" evidence="5">
    <location>
        <begin position="5"/>
        <end position="188"/>
    </location>
</feature>
<keyword evidence="6" id="KW-0418">Kinase</keyword>
<dbReference type="KEGG" id="fra:Francci3_0306"/>
<dbReference type="InterPro" id="IPR039430">
    <property type="entry name" value="Thymidylate_kin-like_dom"/>
</dbReference>